<dbReference type="Pfam" id="PF13302">
    <property type="entry name" value="Acetyltransf_3"/>
    <property type="match status" value="1"/>
</dbReference>
<dbReference type="InterPro" id="IPR000182">
    <property type="entry name" value="GNAT_dom"/>
</dbReference>
<evidence type="ECO:0000259" key="1">
    <source>
        <dbReference type="PROSITE" id="PS51186"/>
    </source>
</evidence>
<gene>
    <name evidence="2" type="ORF">S12H4_26049</name>
</gene>
<dbReference type="SUPFAM" id="SSF55729">
    <property type="entry name" value="Acyl-CoA N-acyltransferases (Nat)"/>
    <property type="match status" value="1"/>
</dbReference>
<organism evidence="2">
    <name type="scientific">marine sediment metagenome</name>
    <dbReference type="NCBI Taxonomy" id="412755"/>
    <lineage>
        <taxon>unclassified sequences</taxon>
        <taxon>metagenomes</taxon>
        <taxon>ecological metagenomes</taxon>
    </lineage>
</organism>
<dbReference type="InterPro" id="IPR016181">
    <property type="entry name" value="Acyl_CoA_acyltransferase"/>
</dbReference>
<name>X1SVM7_9ZZZZ</name>
<dbReference type="Gene3D" id="3.40.630.30">
    <property type="match status" value="1"/>
</dbReference>
<dbReference type="InterPro" id="IPR051531">
    <property type="entry name" value="N-acetyltransferase"/>
</dbReference>
<protein>
    <recommendedName>
        <fullName evidence="1">N-acetyltransferase domain-containing protein</fullName>
    </recommendedName>
</protein>
<feature type="domain" description="N-acetyltransferase" evidence="1">
    <location>
        <begin position="1"/>
        <end position="128"/>
    </location>
</feature>
<accession>X1SVM7</accession>
<dbReference type="PROSITE" id="PS51186">
    <property type="entry name" value="GNAT"/>
    <property type="match status" value="1"/>
</dbReference>
<dbReference type="AlphaFoldDB" id="X1SVM7"/>
<dbReference type="EMBL" id="BARW01014740">
    <property type="protein sequence ID" value="GAI79405.1"/>
    <property type="molecule type" value="Genomic_DNA"/>
</dbReference>
<sequence>MGGILCYSTNKKDDIRKFTVVVRLKKSNELIGWTGLGPLDFDESEIELYFGISKDHWNKGYATEASKKILEFGLNELELERIITVVKPQNKPSIRIIERIGMKYFKTLNGLAKKFDFYNGALYYFKNK</sequence>
<dbReference type="GO" id="GO:0016747">
    <property type="term" value="F:acyltransferase activity, transferring groups other than amino-acyl groups"/>
    <property type="evidence" value="ECO:0007669"/>
    <property type="project" value="InterPro"/>
</dbReference>
<comment type="caution">
    <text evidence="2">The sequence shown here is derived from an EMBL/GenBank/DDBJ whole genome shotgun (WGS) entry which is preliminary data.</text>
</comment>
<proteinExistence type="predicted"/>
<reference evidence="2" key="1">
    <citation type="journal article" date="2014" name="Front. Microbiol.">
        <title>High frequency of phylogenetically diverse reductive dehalogenase-homologous genes in deep subseafloor sedimentary metagenomes.</title>
        <authorList>
            <person name="Kawai M."/>
            <person name="Futagami T."/>
            <person name="Toyoda A."/>
            <person name="Takaki Y."/>
            <person name="Nishi S."/>
            <person name="Hori S."/>
            <person name="Arai W."/>
            <person name="Tsubouchi T."/>
            <person name="Morono Y."/>
            <person name="Uchiyama I."/>
            <person name="Ito T."/>
            <person name="Fujiyama A."/>
            <person name="Inagaki F."/>
            <person name="Takami H."/>
        </authorList>
    </citation>
    <scope>NUCLEOTIDE SEQUENCE</scope>
    <source>
        <strain evidence="2">Expedition CK06-06</strain>
    </source>
</reference>
<dbReference type="PANTHER" id="PTHR43792">
    <property type="entry name" value="GNAT FAMILY, PUTATIVE (AFU_ORTHOLOGUE AFUA_3G00765)-RELATED-RELATED"/>
    <property type="match status" value="1"/>
</dbReference>
<evidence type="ECO:0000313" key="2">
    <source>
        <dbReference type="EMBL" id="GAI79405.1"/>
    </source>
</evidence>
<dbReference type="PANTHER" id="PTHR43792:SF1">
    <property type="entry name" value="N-ACETYLTRANSFERASE DOMAIN-CONTAINING PROTEIN"/>
    <property type="match status" value="1"/>
</dbReference>